<feature type="region of interest" description="Disordered" evidence="1">
    <location>
        <begin position="1"/>
        <end position="60"/>
    </location>
</feature>
<comment type="caution">
    <text evidence="2">The sequence shown here is derived from an EMBL/GenBank/DDBJ whole genome shotgun (WGS) entry which is preliminary data.</text>
</comment>
<proteinExistence type="predicted"/>
<gene>
    <name evidence="2" type="ORF">BJX63DRAFT_424297</name>
</gene>
<keyword evidence="3" id="KW-1185">Reference proteome</keyword>
<feature type="compositionally biased region" description="Basic residues" evidence="1">
    <location>
        <begin position="1"/>
        <end position="12"/>
    </location>
</feature>
<evidence type="ECO:0000313" key="2">
    <source>
        <dbReference type="EMBL" id="KAL2808863.1"/>
    </source>
</evidence>
<dbReference type="InterPro" id="IPR043129">
    <property type="entry name" value="ATPase_NBD"/>
</dbReference>
<accession>A0ABR4H085</accession>
<dbReference type="EMBL" id="JBFXLT010000102">
    <property type="protein sequence ID" value="KAL2808863.1"/>
    <property type="molecule type" value="Genomic_DNA"/>
</dbReference>
<evidence type="ECO:0000256" key="1">
    <source>
        <dbReference type="SAM" id="MobiDB-lite"/>
    </source>
</evidence>
<dbReference type="CDD" id="cd10170">
    <property type="entry name" value="ASKHA_NBD_HSP70"/>
    <property type="match status" value="1"/>
</dbReference>
<evidence type="ECO:0000313" key="3">
    <source>
        <dbReference type="Proteomes" id="UP001610334"/>
    </source>
</evidence>
<feature type="compositionally biased region" description="Low complexity" evidence="1">
    <location>
        <begin position="29"/>
        <end position="53"/>
    </location>
</feature>
<dbReference type="PANTHER" id="PTHR42749">
    <property type="entry name" value="CELL SHAPE-DETERMINING PROTEIN MREB"/>
    <property type="match status" value="1"/>
</dbReference>
<dbReference type="SUPFAM" id="SSF53067">
    <property type="entry name" value="Actin-like ATPase domain"/>
    <property type="match status" value="2"/>
</dbReference>
<protein>
    <submittedName>
        <fullName evidence="2">Uncharacterized protein</fullName>
    </submittedName>
</protein>
<dbReference type="PANTHER" id="PTHR42749:SF8">
    <property type="entry name" value="HSP70 FAMILY PROTEIN (AFU_ORTHOLOGUE AFUA_3G13740)"/>
    <property type="match status" value="1"/>
</dbReference>
<name>A0ABR4H085_9EURO</name>
<sequence length="639" mass="71543">MVSLASRKRRRASTIVISDSEGEEDVVNPPSFSSPPSRRTSTTSSSCATAESSPEPRPRTKFIVGLDYGTTFSSVSYIKFDPANPPKTLRGEQIKSITDWPGVDSRARNIPEVPSESWYLNRQYYWGYGARQAIIGIEDNNLNYKNRIIQYAKLLLSGNQGDARGPREELRRTLVRARKDETEVSKDYLREILKHSKAFLEEREAFNEDCEVELVFCVPAGWPAKAIRTMQAILLDIAQEIRLGILAPLFVLNEPEAAAAYILEACSGSENLATGEVFMICDAGGGTVDTITYKVRQQRPFRVEEVVAPTGSSCGSGYVNQALKREAIKRIKSTPYESLKGPSFEYIIEHDLMTNFEYTLKRDFRPSMGLDGNEVIVVHGLVKNTELGFGDSTMSISSLDGISKLIRQQINAAAAKGRIKILLVGGFSVAPILRAHIEREFSSLRIMYPPIGLDSTVTVSHGAVFRALNKSDGPKRVAQSNFGFLQLELYNERLSAHREVGRTFNHTDGKYYECVLRKHQRFLTRNWQAFKLDEELVINQQIWVSDFDNARNHHQSSHRCNRGAEIFGILRIDLEGVKQEGLLKMKSGPGGNTFYEIHYELCMEIDGRNLDVKLFCPPGGTCRGQTQLCITAAFIPGTE</sequence>
<organism evidence="2 3">
    <name type="scientific">Aspergillus granulosus</name>
    <dbReference type="NCBI Taxonomy" id="176169"/>
    <lineage>
        <taxon>Eukaryota</taxon>
        <taxon>Fungi</taxon>
        <taxon>Dikarya</taxon>
        <taxon>Ascomycota</taxon>
        <taxon>Pezizomycotina</taxon>
        <taxon>Eurotiomycetes</taxon>
        <taxon>Eurotiomycetidae</taxon>
        <taxon>Eurotiales</taxon>
        <taxon>Aspergillaceae</taxon>
        <taxon>Aspergillus</taxon>
        <taxon>Aspergillus subgen. Nidulantes</taxon>
    </lineage>
</organism>
<reference evidence="2 3" key="1">
    <citation type="submission" date="2024-07" db="EMBL/GenBank/DDBJ databases">
        <title>Section-level genome sequencing and comparative genomics of Aspergillus sections Usti and Cavernicolus.</title>
        <authorList>
            <consortium name="Lawrence Berkeley National Laboratory"/>
            <person name="Nybo J.L."/>
            <person name="Vesth T.C."/>
            <person name="Theobald S."/>
            <person name="Frisvad J.C."/>
            <person name="Larsen T.O."/>
            <person name="Kjaerboelling I."/>
            <person name="Rothschild-Mancinelli K."/>
            <person name="Lyhne E.K."/>
            <person name="Kogle M.E."/>
            <person name="Barry K."/>
            <person name="Clum A."/>
            <person name="Na H."/>
            <person name="Ledsgaard L."/>
            <person name="Lin J."/>
            <person name="Lipzen A."/>
            <person name="Kuo A."/>
            <person name="Riley R."/>
            <person name="Mondo S."/>
            <person name="Labutti K."/>
            <person name="Haridas S."/>
            <person name="Pangalinan J."/>
            <person name="Salamov A.A."/>
            <person name="Simmons B.A."/>
            <person name="Magnuson J.K."/>
            <person name="Chen J."/>
            <person name="Drula E."/>
            <person name="Henrissat B."/>
            <person name="Wiebenga A."/>
            <person name="Lubbers R.J."/>
            <person name="Gomes A.C."/>
            <person name="Makela M.R."/>
            <person name="Stajich J."/>
            <person name="Grigoriev I.V."/>
            <person name="Mortensen U.H."/>
            <person name="De Vries R.P."/>
            <person name="Baker S.E."/>
            <person name="Andersen M.R."/>
        </authorList>
    </citation>
    <scope>NUCLEOTIDE SEQUENCE [LARGE SCALE GENOMIC DNA]</scope>
    <source>
        <strain evidence="2 3">CBS 588.65</strain>
    </source>
</reference>
<dbReference type="Proteomes" id="UP001610334">
    <property type="component" value="Unassembled WGS sequence"/>
</dbReference>
<dbReference type="Gene3D" id="3.30.420.40">
    <property type="match status" value="1"/>
</dbReference>